<gene>
    <name evidence="1" type="ORF">PRUPE_4G276700</name>
</gene>
<dbReference type="EMBL" id="CM007654">
    <property type="protein sequence ID" value="ONI14345.1"/>
    <property type="molecule type" value="Genomic_DNA"/>
</dbReference>
<dbReference type="Proteomes" id="UP000006882">
    <property type="component" value="Chromosome G4"/>
</dbReference>
<name>A0A251PV67_PRUPE</name>
<evidence type="ECO:0000313" key="2">
    <source>
        <dbReference type="Proteomes" id="UP000006882"/>
    </source>
</evidence>
<sequence length="73" mass="8605">MKVILFKLPNEVLSMGGHKWCPLENSNSKRSYESDMNTFSVLSYQIQFFILYHVNHPYPHETLTDSLRLFVVI</sequence>
<proteinExistence type="predicted"/>
<protein>
    <submittedName>
        <fullName evidence="1">Uncharacterized protein</fullName>
    </submittedName>
</protein>
<accession>A0A251PV67</accession>
<dbReference type="Gramene" id="ONI14345">
    <property type="protein sequence ID" value="ONI14345"/>
    <property type="gene ID" value="PRUPE_4G276700"/>
</dbReference>
<reference evidence="1 2" key="1">
    <citation type="journal article" date="2013" name="Nat. Genet.">
        <title>The high-quality draft genome of peach (Prunus persica) identifies unique patterns of genetic diversity, domestication and genome evolution.</title>
        <authorList>
            <consortium name="International Peach Genome Initiative"/>
            <person name="Verde I."/>
            <person name="Abbott A.G."/>
            <person name="Scalabrin S."/>
            <person name="Jung S."/>
            <person name="Shu S."/>
            <person name="Marroni F."/>
            <person name="Zhebentyayeva T."/>
            <person name="Dettori M.T."/>
            <person name="Grimwood J."/>
            <person name="Cattonaro F."/>
            <person name="Zuccolo A."/>
            <person name="Rossini L."/>
            <person name="Jenkins J."/>
            <person name="Vendramin E."/>
            <person name="Meisel L.A."/>
            <person name="Decroocq V."/>
            <person name="Sosinski B."/>
            <person name="Prochnik S."/>
            <person name="Mitros T."/>
            <person name="Policriti A."/>
            <person name="Cipriani G."/>
            <person name="Dondini L."/>
            <person name="Ficklin S."/>
            <person name="Goodstein D.M."/>
            <person name="Xuan P."/>
            <person name="Del Fabbro C."/>
            <person name="Aramini V."/>
            <person name="Copetti D."/>
            <person name="Gonzalez S."/>
            <person name="Horner D.S."/>
            <person name="Falchi R."/>
            <person name="Lucas S."/>
            <person name="Mica E."/>
            <person name="Maldonado J."/>
            <person name="Lazzari B."/>
            <person name="Bielenberg D."/>
            <person name="Pirona R."/>
            <person name="Miculan M."/>
            <person name="Barakat A."/>
            <person name="Testolin R."/>
            <person name="Stella A."/>
            <person name="Tartarini S."/>
            <person name="Tonutti P."/>
            <person name="Arus P."/>
            <person name="Orellana A."/>
            <person name="Wells C."/>
            <person name="Main D."/>
            <person name="Vizzotto G."/>
            <person name="Silva H."/>
            <person name="Salamini F."/>
            <person name="Schmutz J."/>
            <person name="Morgante M."/>
            <person name="Rokhsar D.S."/>
        </authorList>
    </citation>
    <scope>NUCLEOTIDE SEQUENCE [LARGE SCALE GENOMIC DNA]</scope>
    <source>
        <strain evidence="2">cv. Nemared</strain>
    </source>
</reference>
<organism evidence="1 2">
    <name type="scientific">Prunus persica</name>
    <name type="common">Peach</name>
    <name type="synonym">Amygdalus persica</name>
    <dbReference type="NCBI Taxonomy" id="3760"/>
    <lineage>
        <taxon>Eukaryota</taxon>
        <taxon>Viridiplantae</taxon>
        <taxon>Streptophyta</taxon>
        <taxon>Embryophyta</taxon>
        <taxon>Tracheophyta</taxon>
        <taxon>Spermatophyta</taxon>
        <taxon>Magnoliopsida</taxon>
        <taxon>eudicotyledons</taxon>
        <taxon>Gunneridae</taxon>
        <taxon>Pentapetalae</taxon>
        <taxon>rosids</taxon>
        <taxon>fabids</taxon>
        <taxon>Rosales</taxon>
        <taxon>Rosaceae</taxon>
        <taxon>Amygdaloideae</taxon>
        <taxon>Amygdaleae</taxon>
        <taxon>Prunus</taxon>
    </lineage>
</organism>
<evidence type="ECO:0000313" key="1">
    <source>
        <dbReference type="EMBL" id="ONI14345.1"/>
    </source>
</evidence>
<keyword evidence="2" id="KW-1185">Reference proteome</keyword>
<dbReference type="AlphaFoldDB" id="A0A251PV67"/>